<evidence type="ECO:0000256" key="7">
    <source>
        <dbReference type="ARBA" id="ARBA00023136"/>
    </source>
</evidence>
<protein>
    <submittedName>
        <fullName evidence="9">Heme exporter protein A</fullName>
    </submittedName>
</protein>
<dbReference type="PANTHER" id="PTHR43499">
    <property type="entry name" value="ABC TRANSPORTER I FAMILY MEMBER 1"/>
    <property type="match status" value="1"/>
</dbReference>
<evidence type="ECO:0000256" key="5">
    <source>
        <dbReference type="ARBA" id="ARBA00022840"/>
    </source>
</evidence>
<dbReference type="InterPro" id="IPR003439">
    <property type="entry name" value="ABC_transporter-like_ATP-bd"/>
</dbReference>
<dbReference type="InterPro" id="IPR005895">
    <property type="entry name" value="ABC_transptr_haem_export_CcmA"/>
</dbReference>
<feature type="domain" description="ABC transporter" evidence="8">
    <location>
        <begin position="4"/>
        <end position="204"/>
    </location>
</feature>
<dbReference type="Proteomes" id="UP000295122">
    <property type="component" value="Unassembled WGS sequence"/>
</dbReference>
<keyword evidence="5" id="KW-0067">ATP-binding</keyword>
<dbReference type="InterPro" id="IPR017871">
    <property type="entry name" value="ABC_transporter-like_CS"/>
</dbReference>
<keyword evidence="3" id="KW-0547">Nucleotide-binding</keyword>
<dbReference type="PROSITE" id="PS00211">
    <property type="entry name" value="ABC_TRANSPORTER_1"/>
    <property type="match status" value="1"/>
</dbReference>
<gene>
    <name evidence="9" type="ORF">EV668_4434</name>
</gene>
<dbReference type="GO" id="GO:0016887">
    <property type="term" value="F:ATP hydrolysis activity"/>
    <property type="evidence" value="ECO:0007669"/>
    <property type="project" value="InterPro"/>
</dbReference>
<dbReference type="InterPro" id="IPR027417">
    <property type="entry name" value="P-loop_NTPase"/>
</dbReference>
<evidence type="ECO:0000256" key="2">
    <source>
        <dbReference type="ARBA" id="ARBA00022448"/>
    </source>
</evidence>
<dbReference type="SMART" id="SM00382">
    <property type="entry name" value="AAA"/>
    <property type="match status" value="1"/>
</dbReference>
<evidence type="ECO:0000313" key="10">
    <source>
        <dbReference type="Proteomes" id="UP000295122"/>
    </source>
</evidence>
<name>A0A4R7BQB3_9HYPH</name>
<comment type="caution">
    <text evidence="9">The sequence shown here is derived from an EMBL/GenBank/DDBJ whole genome shotgun (WGS) entry which is preliminary data.</text>
</comment>
<dbReference type="SUPFAM" id="SSF52540">
    <property type="entry name" value="P-loop containing nucleoside triphosphate hydrolases"/>
    <property type="match status" value="1"/>
</dbReference>
<dbReference type="PROSITE" id="PS50893">
    <property type="entry name" value="ABC_TRANSPORTER_2"/>
    <property type="match status" value="1"/>
</dbReference>
<dbReference type="NCBIfam" id="TIGR01189">
    <property type="entry name" value="ccmA"/>
    <property type="match status" value="1"/>
</dbReference>
<reference evidence="9 10" key="1">
    <citation type="submission" date="2019-03" db="EMBL/GenBank/DDBJ databases">
        <title>Genomic Encyclopedia of Type Strains, Phase IV (KMG-IV): sequencing the most valuable type-strain genomes for metagenomic binning, comparative biology and taxonomic classification.</title>
        <authorList>
            <person name="Goeker M."/>
        </authorList>
    </citation>
    <scope>NUCLEOTIDE SEQUENCE [LARGE SCALE GENOMIC DNA]</scope>
    <source>
        <strain evidence="9 10">DSM 25903</strain>
    </source>
</reference>
<evidence type="ECO:0000256" key="1">
    <source>
        <dbReference type="ARBA" id="ARBA00005417"/>
    </source>
</evidence>
<accession>A0A4R7BQB3</accession>
<dbReference type="Gene3D" id="3.40.50.300">
    <property type="entry name" value="P-loop containing nucleotide triphosphate hydrolases"/>
    <property type="match status" value="1"/>
</dbReference>
<dbReference type="PANTHER" id="PTHR43499:SF1">
    <property type="entry name" value="ABC TRANSPORTER I FAMILY MEMBER 1"/>
    <property type="match status" value="1"/>
</dbReference>
<keyword evidence="7" id="KW-0472">Membrane</keyword>
<keyword evidence="10" id="KW-1185">Reference proteome</keyword>
<dbReference type="AlphaFoldDB" id="A0A4R7BQB3"/>
<evidence type="ECO:0000256" key="6">
    <source>
        <dbReference type="ARBA" id="ARBA00022967"/>
    </source>
</evidence>
<dbReference type="EMBL" id="SNZR01000016">
    <property type="protein sequence ID" value="TDR87353.1"/>
    <property type="molecule type" value="Genomic_DNA"/>
</dbReference>
<dbReference type="GO" id="GO:0005524">
    <property type="term" value="F:ATP binding"/>
    <property type="evidence" value="ECO:0007669"/>
    <property type="project" value="UniProtKB-KW"/>
</dbReference>
<evidence type="ECO:0000313" key="9">
    <source>
        <dbReference type="EMBL" id="TDR87353.1"/>
    </source>
</evidence>
<dbReference type="OrthoDB" id="9800654at2"/>
<organism evidence="9 10">
    <name type="scientific">Enterovirga rhinocerotis</name>
    <dbReference type="NCBI Taxonomy" id="1339210"/>
    <lineage>
        <taxon>Bacteria</taxon>
        <taxon>Pseudomonadati</taxon>
        <taxon>Pseudomonadota</taxon>
        <taxon>Alphaproteobacteria</taxon>
        <taxon>Hyphomicrobiales</taxon>
        <taxon>Methylobacteriaceae</taxon>
        <taxon>Enterovirga</taxon>
    </lineage>
</organism>
<keyword evidence="6" id="KW-1278">Translocase</keyword>
<proteinExistence type="inferred from homology"/>
<dbReference type="GO" id="GO:0022857">
    <property type="term" value="F:transmembrane transporter activity"/>
    <property type="evidence" value="ECO:0007669"/>
    <property type="project" value="InterPro"/>
</dbReference>
<dbReference type="RefSeq" id="WP_133774206.1">
    <property type="nucleotide sequence ID" value="NZ_SNZR01000016.1"/>
</dbReference>
<dbReference type="Pfam" id="PF00005">
    <property type="entry name" value="ABC_tran"/>
    <property type="match status" value="1"/>
</dbReference>
<keyword evidence="2" id="KW-0813">Transport</keyword>
<evidence type="ECO:0000256" key="4">
    <source>
        <dbReference type="ARBA" id="ARBA00022748"/>
    </source>
</evidence>
<dbReference type="InterPro" id="IPR003593">
    <property type="entry name" value="AAA+_ATPase"/>
</dbReference>
<evidence type="ECO:0000256" key="3">
    <source>
        <dbReference type="ARBA" id="ARBA00022741"/>
    </source>
</evidence>
<keyword evidence="4" id="KW-0201">Cytochrome c-type biogenesis</keyword>
<comment type="similarity">
    <text evidence="1">Belongs to the ABC transporter superfamily.</text>
</comment>
<dbReference type="GO" id="GO:0017004">
    <property type="term" value="P:cytochrome complex assembly"/>
    <property type="evidence" value="ECO:0007669"/>
    <property type="project" value="UniProtKB-KW"/>
</dbReference>
<evidence type="ECO:0000259" key="8">
    <source>
        <dbReference type="PROSITE" id="PS50893"/>
    </source>
</evidence>
<sequence>MTRLTVSDLACRRAGRLVLRGVGFSLEAGDALVVTGRNGAGKSTLLALLAGVLRPDAGTIAFEAPGEATLPESVHWLAAKDGLKAQLTARENLLFASACLGGGLSADAALARVGLAAGADLPTAYLSSGQRRRLTLARLLASRRPVWLLDEPTNALDSQGQALLADLLREHRADGGIVVAATHLPLALPEARELALGPAATAERDA</sequence>